<dbReference type="PANTHER" id="PTHR33678">
    <property type="entry name" value="BLL1576 PROTEIN"/>
    <property type="match status" value="1"/>
</dbReference>
<keyword evidence="6" id="KW-1185">Reference proteome</keyword>
<dbReference type="OrthoDB" id="9760067at2"/>
<protein>
    <recommendedName>
        <fullName evidence="7">Transposase</fullName>
    </recommendedName>
</protein>
<dbReference type="PANTHER" id="PTHR33678:SF1">
    <property type="entry name" value="BLL1576 PROTEIN"/>
    <property type="match status" value="1"/>
</dbReference>
<dbReference type="InterPro" id="IPR024463">
    <property type="entry name" value="Transposase_TnpC_homeodom"/>
</dbReference>
<feature type="domain" description="Transposase IS66 central" evidence="2">
    <location>
        <begin position="184"/>
        <end position="473"/>
    </location>
</feature>
<dbReference type="InterPro" id="IPR004291">
    <property type="entry name" value="Transposase_IS66_central"/>
</dbReference>
<evidence type="ECO:0000259" key="4">
    <source>
        <dbReference type="Pfam" id="PF13817"/>
    </source>
</evidence>
<evidence type="ECO:0000313" key="5">
    <source>
        <dbReference type="EMBL" id="CRZ35072.1"/>
    </source>
</evidence>
<sequence>MAMKYTEDELNKCSKKVLISLFLAMQEQMEQLNRNMELLTEQVAIANQKRFGRSSEKLEIDGQLTMKECFNEAEVTKDTAGIIIEPEMEEVCPKPYRRKKQKGKREADLHDIETEIITHELSEEQLNKLFGENGWKRLPDEIYKRLQFTPASFKAEEHHVAVYAGKDNQTIIKADRPVDLLRNSIVTPTLEAAIMNSKYVNAIPLYRLEQEFARNDVHISRQVMANWTILCAERYLSLLYDYLHKELYKWPVIHADETPVLVNKDGRSAGSKSYMWVYRTGEMCNAPPIILYEYQKTRNTSHPREFLKDYKGTCVTDGYQVYHTLEKEREDLKIAGCWSHARRRFADVIKALGNDKAKDTLAWQALKQVGAIYRIEEELATLTPKERMKRRQLSVKPLVEAFFAWIRENQNKVPPKSETGKGFTYCLNQEQYLKIFLEDGMVPADNNAAEQAIRGFCIGKVNWHMIDTINGAKASAVIYSIAETAKANNLKPYNYFEYLLTEIPKHQEETSLDFLAELLPWSESLPQECRKPKNK</sequence>
<dbReference type="Pfam" id="PF13007">
    <property type="entry name" value="LZ_Tnp_IS66"/>
    <property type="match status" value="1"/>
</dbReference>
<name>A0A0H5SHV4_HERHM</name>
<dbReference type="Pfam" id="PF13817">
    <property type="entry name" value="DDE_Tnp_IS66_C"/>
    <property type="match status" value="1"/>
</dbReference>
<feature type="domain" description="Transposase TnpC homeodomain" evidence="3">
    <location>
        <begin position="39"/>
        <end position="107"/>
    </location>
</feature>
<organism evidence="5 6">
    <name type="scientific">Herbinix hemicellulosilytica</name>
    <dbReference type="NCBI Taxonomy" id="1564487"/>
    <lineage>
        <taxon>Bacteria</taxon>
        <taxon>Bacillati</taxon>
        <taxon>Bacillota</taxon>
        <taxon>Clostridia</taxon>
        <taxon>Lachnospirales</taxon>
        <taxon>Lachnospiraceae</taxon>
        <taxon>Herbinix</taxon>
    </lineage>
</organism>
<dbReference type="InterPro" id="IPR039552">
    <property type="entry name" value="IS66_C"/>
</dbReference>
<evidence type="ECO:0000256" key="1">
    <source>
        <dbReference type="SAM" id="Coils"/>
    </source>
</evidence>
<feature type="coiled-coil region" evidence="1">
    <location>
        <begin position="22"/>
        <end position="49"/>
    </location>
</feature>
<evidence type="ECO:0000259" key="3">
    <source>
        <dbReference type="Pfam" id="PF13007"/>
    </source>
</evidence>
<dbReference type="RefSeq" id="WP_103203173.1">
    <property type="nucleotide sequence ID" value="NZ_CVTD020000019.1"/>
</dbReference>
<dbReference type="EMBL" id="CVTD020000019">
    <property type="protein sequence ID" value="CRZ35072.1"/>
    <property type="molecule type" value="Genomic_DNA"/>
</dbReference>
<proteinExistence type="predicted"/>
<feature type="domain" description="Transposase IS66 C-terminal" evidence="4">
    <location>
        <begin position="480"/>
        <end position="521"/>
    </location>
</feature>
<dbReference type="InterPro" id="IPR052344">
    <property type="entry name" value="Transposase-related"/>
</dbReference>
<evidence type="ECO:0008006" key="7">
    <source>
        <dbReference type="Google" id="ProtNLM"/>
    </source>
</evidence>
<dbReference type="Proteomes" id="UP000236497">
    <property type="component" value="Unassembled WGS sequence"/>
</dbReference>
<evidence type="ECO:0000313" key="6">
    <source>
        <dbReference type="Proteomes" id="UP000236497"/>
    </source>
</evidence>
<keyword evidence="1" id="KW-0175">Coiled coil</keyword>
<accession>A0A0H5SHV4</accession>
<gene>
    <name evidence="5" type="ORF">HHT355_1873</name>
</gene>
<dbReference type="Pfam" id="PF03050">
    <property type="entry name" value="DDE_Tnp_IS66"/>
    <property type="match status" value="1"/>
</dbReference>
<evidence type="ECO:0000259" key="2">
    <source>
        <dbReference type="Pfam" id="PF03050"/>
    </source>
</evidence>
<reference evidence="5 6" key="1">
    <citation type="submission" date="2015-06" db="EMBL/GenBank/DDBJ databases">
        <authorList>
            <person name="Wibberg Daniel"/>
        </authorList>
    </citation>
    <scope>NUCLEOTIDE SEQUENCE [LARGE SCALE GENOMIC DNA]</scope>
    <source>
        <strain evidence="5 6">T3/55T</strain>
    </source>
</reference>
<dbReference type="AlphaFoldDB" id="A0A0H5SHV4"/>
<dbReference type="NCBIfam" id="NF033517">
    <property type="entry name" value="transpos_IS66"/>
    <property type="match status" value="1"/>
</dbReference>